<dbReference type="EMBL" id="JABBWE010000004">
    <property type="protein sequence ID" value="KAG1803899.1"/>
    <property type="molecule type" value="Genomic_DNA"/>
</dbReference>
<protein>
    <recommendedName>
        <fullName evidence="3">F-box domain-containing protein</fullName>
    </recommendedName>
</protein>
<dbReference type="SUPFAM" id="SSF52047">
    <property type="entry name" value="RNI-like"/>
    <property type="match status" value="1"/>
</dbReference>
<dbReference type="OrthoDB" id="3237066at2759"/>
<accession>A0A9P7DV29</accession>
<proteinExistence type="predicted"/>
<comment type="caution">
    <text evidence="1">The sequence shown here is derived from an EMBL/GenBank/DDBJ whole genome shotgun (WGS) entry which is preliminary data.</text>
</comment>
<dbReference type="AlphaFoldDB" id="A0A9P7DV29"/>
<dbReference type="GeneID" id="64599495"/>
<sequence length="455" mass="50358">MDPQSCYVGKLAVETLSQIFMLAAYGAPSESLQSVAMPHVLASVNLHWRAVALCNHSLWSSLVIDLQKVIHKQTSGGLTPLTTMIARSGWSSVDIIIRAQQGPMSGTEEMMRRKTDFTKTRSEYADCMPAIFNLLLPEMYRWRSLEIISDTWMPIYSALQLLNEPRTESSSALRLESIKLKRTNDYLSRYWLFCPSIMKMVEGTMFAALIGATNQDVPVQSPPLPKLRNITLYGVHLNWTNFFCYTLSATPNRSPTISNSIQVLELSHHSGEVRPTSEEFSGILAACPRLKKLVLRISGPLNGLSGHVSLPQLQELHYGYCCIGDDIGLFSGLHAPNLVKLSLEGRNLSGTTYSPTQDDGEDDKADDILKYCTTHALFPKLQELSLYNVNVPVNTFALLLDTIPTLLHLLLHRTPNALLALLPIQKPLAGAGIPCPPLNPSTSSQIPIRTALLLH</sequence>
<organism evidence="1 2">
    <name type="scientific">Suillus plorans</name>
    <dbReference type="NCBI Taxonomy" id="116603"/>
    <lineage>
        <taxon>Eukaryota</taxon>
        <taxon>Fungi</taxon>
        <taxon>Dikarya</taxon>
        <taxon>Basidiomycota</taxon>
        <taxon>Agaricomycotina</taxon>
        <taxon>Agaricomycetes</taxon>
        <taxon>Agaricomycetidae</taxon>
        <taxon>Boletales</taxon>
        <taxon>Suillineae</taxon>
        <taxon>Suillaceae</taxon>
        <taxon>Suillus</taxon>
    </lineage>
</organism>
<evidence type="ECO:0000313" key="1">
    <source>
        <dbReference type="EMBL" id="KAG1803899.1"/>
    </source>
</evidence>
<gene>
    <name evidence="1" type="ORF">HD556DRAFT_1437634</name>
</gene>
<dbReference type="Gene3D" id="3.80.10.10">
    <property type="entry name" value="Ribonuclease Inhibitor"/>
    <property type="match status" value="1"/>
</dbReference>
<name>A0A9P7DV29_9AGAM</name>
<dbReference type="InterPro" id="IPR032675">
    <property type="entry name" value="LRR_dom_sf"/>
</dbReference>
<evidence type="ECO:0008006" key="3">
    <source>
        <dbReference type="Google" id="ProtNLM"/>
    </source>
</evidence>
<keyword evidence="2" id="KW-1185">Reference proteome</keyword>
<reference evidence="1" key="1">
    <citation type="journal article" date="2020" name="New Phytol.">
        <title>Comparative genomics reveals dynamic genome evolution in host specialist ectomycorrhizal fungi.</title>
        <authorList>
            <person name="Lofgren L.A."/>
            <person name="Nguyen N.H."/>
            <person name="Vilgalys R."/>
            <person name="Ruytinx J."/>
            <person name="Liao H.L."/>
            <person name="Branco S."/>
            <person name="Kuo A."/>
            <person name="LaButti K."/>
            <person name="Lipzen A."/>
            <person name="Andreopoulos W."/>
            <person name="Pangilinan J."/>
            <person name="Riley R."/>
            <person name="Hundley H."/>
            <person name="Na H."/>
            <person name="Barry K."/>
            <person name="Grigoriev I.V."/>
            <person name="Stajich J.E."/>
            <person name="Kennedy P.G."/>
        </authorList>
    </citation>
    <scope>NUCLEOTIDE SEQUENCE</scope>
    <source>
        <strain evidence="1">S12</strain>
    </source>
</reference>
<dbReference type="RefSeq" id="XP_041166245.1">
    <property type="nucleotide sequence ID" value="XM_041305731.1"/>
</dbReference>
<evidence type="ECO:0000313" key="2">
    <source>
        <dbReference type="Proteomes" id="UP000719766"/>
    </source>
</evidence>
<dbReference type="Proteomes" id="UP000719766">
    <property type="component" value="Unassembled WGS sequence"/>
</dbReference>